<dbReference type="Proteomes" id="UP000036520">
    <property type="component" value="Chromosome"/>
</dbReference>
<dbReference type="RefSeq" id="WP_053086639.1">
    <property type="nucleotide sequence ID" value="NZ_CAXBGM010000039.1"/>
</dbReference>
<proteinExistence type="predicted"/>
<name>A0A0H4P6S4_9BACT</name>
<dbReference type="PATRIC" id="fig|320787.5.peg.758"/>
<evidence type="ECO:0000256" key="1">
    <source>
        <dbReference type="SAM" id="SignalP"/>
    </source>
</evidence>
<dbReference type="OrthoDB" id="9808260at2"/>
<keyword evidence="1" id="KW-0732">Signal</keyword>
<feature type="chain" id="PRO_5005208437" description="Capsule assembly Wzi family protein" evidence="1">
    <location>
        <begin position="21"/>
        <end position="556"/>
    </location>
</feature>
<dbReference type="AlphaFoldDB" id="A0A0H4P6S4"/>
<dbReference type="Gene3D" id="2.40.160.130">
    <property type="entry name" value="Capsule assembly protein Wzi"/>
    <property type="match status" value="1"/>
</dbReference>
<feature type="signal peptide" evidence="1">
    <location>
        <begin position="1"/>
        <end position="20"/>
    </location>
</feature>
<dbReference type="STRING" id="320787.CA2015_0678"/>
<dbReference type="EMBL" id="CP012040">
    <property type="protein sequence ID" value="AKP50141.1"/>
    <property type="molecule type" value="Genomic_DNA"/>
</dbReference>
<dbReference type="KEGG" id="camu:CA2015_0678"/>
<gene>
    <name evidence="2" type="ORF">CA2015_0678</name>
</gene>
<evidence type="ECO:0008006" key="4">
    <source>
        <dbReference type="Google" id="ProtNLM"/>
    </source>
</evidence>
<reference evidence="2 3" key="1">
    <citation type="submission" date="2015-07" db="EMBL/GenBank/DDBJ databases">
        <authorList>
            <person name="Kim K.M."/>
        </authorList>
    </citation>
    <scope>NUCLEOTIDE SEQUENCE [LARGE SCALE GENOMIC DNA]</scope>
    <source>
        <strain evidence="2 3">KCTC 12363</strain>
    </source>
</reference>
<organism evidence="2 3">
    <name type="scientific">Cyclobacterium amurskyense</name>
    <dbReference type="NCBI Taxonomy" id="320787"/>
    <lineage>
        <taxon>Bacteria</taxon>
        <taxon>Pseudomonadati</taxon>
        <taxon>Bacteroidota</taxon>
        <taxon>Cytophagia</taxon>
        <taxon>Cytophagales</taxon>
        <taxon>Cyclobacteriaceae</taxon>
        <taxon>Cyclobacterium</taxon>
    </lineage>
</organism>
<keyword evidence="3" id="KW-1185">Reference proteome</keyword>
<evidence type="ECO:0000313" key="3">
    <source>
        <dbReference type="Proteomes" id="UP000036520"/>
    </source>
</evidence>
<protein>
    <recommendedName>
        <fullName evidence="4">Capsule assembly Wzi family protein</fullName>
    </recommendedName>
</protein>
<evidence type="ECO:0000313" key="2">
    <source>
        <dbReference type="EMBL" id="AKP50141.1"/>
    </source>
</evidence>
<sequence length="556" mass="63986">MKYFFHFLSFFVSYNSSVFAQSPLLPFNRDLYSLVERYEIKNGNFDDSFHTGTKPYQRKEVAQFLQKLNKEGNNISSKDEFNINYLLQDNWEYVSDSLAASKRSLGKHLYKRPSDFYYNNDEVFDVHVNPVLYVQGGVESSIDRIPFRNTRGIAIHGSIDKKVGFYTMLATTDLAFPSWVDAYVKGHGAIPGQGFWKRYGDDGYNFFSARGHVSFAATKHIQVQMGHDSHFIGEGLRSLVLSDFSNPFMFLRINTKIGKVDFTNLWGQMTADILTSRGVPTDGRYPQKWFSLHRLGINLGKKINVGVFESVMASQADWNYFNPVIFYRWVEHQLGTPDKVMLGTDVKWHPVSGMQVYGQFVLDEFVFNEFFSISGDGSSRNKHGVQLGYKYIDIAGINNLDLQMEYNQARPFTFQEKFDYQSYTNYRIPLTHPRGANFREVLSVLRFQPLPRLTLVGTLMYQMYGADPTEEDNFGGDILKNRRQTSTGLYGNFIGQGNKNKVSMATLQAHFMLRHNLYIDLSQTFRQDQSDGDISSKTSYGQLALRLNMGRFDQHF</sequence>
<dbReference type="InterPro" id="IPR038636">
    <property type="entry name" value="Wzi_sf"/>
</dbReference>
<accession>A0A0H4P6S4</accession>